<evidence type="ECO:0000313" key="2">
    <source>
        <dbReference type="EMBL" id="TCI08598.1"/>
    </source>
</evidence>
<feature type="transmembrane region" description="Helical" evidence="1">
    <location>
        <begin position="71"/>
        <end position="90"/>
    </location>
</feature>
<proteinExistence type="predicted"/>
<accession>A0A4R0YM80</accession>
<keyword evidence="1" id="KW-1133">Transmembrane helix</keyword>
<evidence type="ECO:0000313" key="3">
    <source>
        <dbReference type="Proteomes" id="UP000291822"/>
    </source>
</evidence>
<name>A0A4R0YM80_9GAMM</name>
<dbReference type="RefSeq" id="WP_131152950.1">
    <property type="nucleotide sequence ID" value="NZ_SJTG01000004.1"/>
</dbReference>
<feature type="transmembrane region" description="Helical" evidence="1">
    <location>
        <begin position="6"/>
        <end position="25"/>
    </location>
</feature>
<comment type="caution">
    <text evidence="2">The sequence shown here is derived from an EMBL/GenBank/DDBJ whole genome shotgun (WGS) entry which is preliminary data.</text>
</comment>
<keyword evidence="1" id="KW-0812">Transmembrane</keyword>
<dbReference type="AlphaFoldDB" id="A0A4R0YM80"/>
<dbReference type="EMBL" id="SJTG01000004">
    <property type="protein sequence ID" value="TCI08598.1"/>
    <property type="molecule type" value="Genomic_DNA"/>
</dbReference>
<reference evidence="2 3" key="1">
    <citation type="submission" date="2019-02" db="EMBL/GenBank/DDBJ databases">
        <title>Dyella amyloliquefaciens sp. nov., isolated from forest soil.</title>
        <authorList>
            <person name="Gao Z.-H."/>
            <person name="Qiu L.-H."/>
        </authorList>
    </citation>
    <scope>NUCLEOTIDE SEQUENCE [LARGE SCALE GENOMIC DNA]</scope>
    <source>
        <strain evidence="2 3">KACC 12747</strain>
    </source>
</reference>
<evidence type="ECO:0000256" key="1">
    <source>
        <dbReference type="SAM" id="Phobius"/>
    </source>
</evidence>
<sequence length="92" mass="10722">MNANVSISIGAVYALGTILFNRWLYAKLHLVDPEITREPPAYFDRPVVSRMLLDFDLPKDFYPAWFRRSLYASRALLLFYPVVLMWAVLIPD</sequence>
<gene>
    <name evidence="2" type="ORF">EZM97_28720</name>
</gene>
<protein>
    <submittedName>
        <fullName evidence="2">Uncharacterized protein</fullName>
    </submittedName>
</protein>
<keyword evidence="1" id="KW-0472">Membrane</keyword>
<keyword evidence="3" id="KW-1185">Reference proteome</keyword>
<dbReference type="Proteomes" id="UP000291822">
    <property type="component" value="Unassembled WGS sequence"/>
</dbReference>
<organism evidence="2 3">
    <name type="scientific">Dyella soli</name>
    <dbReference type="NCBI Taxonomy" id="522319"/>
    <lineage>
        <taxon>Bacteria</taxon>
        <taxon>Pseudomonadati</taxon>
        <taxon>Pseudomonadota</taxon>
        <taxon>Gammaproteobacteria</taxon>
        <taxon>Lysobacterales</taxon>
        <taxon>Rhodanobacteraceae</taxon>
        <taxon>Dyella</taxon>
    </lineage>
</organism>